<keyword evidence="9" id="KW-1185">Reference proteome</keyword>
<dbReference type="Pfam" id="PF00293">
    <property type="entry name" value="NUDIX"/>
    <property type="match status" value="1"/>
</dbReference>
<evidence type="ECO:0000256" key="4">
    <source>
        <dbReference type="ARBA" id="ARBA00022801"/>
    </source>
</evidence>
<organism evidence="8 9">
    <name type="scientific">Vibrio chanodichtyis</name>
    <dbReference type="NCBI Taxonomy" id="3027932"/>
    <lineage>
        <taxon>Bacteria</taxon>
        <taxon>Pseudomonadati</taxon>
        <taxon>Pseudomonadota</taxon>
        <taxon>Gammaproteobacteria</taxon>
        <taxon>Vibrionales</taxon>
        <taxon>Vibrionaceae</taxon>
        <taxon>Vibrio</taxon>
    </lineage>
</organism>
<gene>
    <name evidence="8" type="ORF">PUN32_04270</name>
</gene>
<comment type="similarity">
    <text evidence="2">Belongs to the Nudix hydrolase family.</text>
</comment>
<name>A0ABT5UYP8_9VIBR</name>
<feature type="transmembrane region" description="Helical" evidence="6">
    <location>
        <begin position="246"/>
        <end position="264"/>
    </location>
</feature>
<evidence type="ECO:0000256" key="2">
    <source>
        <dbReference type="ARBA" id="ARBA00005582"/>
    </source>
</evidence>
<feature type="transmembrane region" description="Helical" evidence="6">
    <location>
        <begin position="339"/>
        <end position="354"/>
    </location>
</feature>
<dbReference type="PANTHER" id="PTHR43758">
    <property type="entry name" value="7,8-DIHYDRO-8-OXOGUANINE TRIPHOSPHATASE"/>
    <property type="match status" value="1"/>
</dbReference>
<evidence type="ECO:0000259" key="7">
    <source>
        <dbReference type="PROSITE" id="PS51462"/>
    </source>
</evidence>
<keyword evidence="4 8" id="KW-0378">Hydrolase</keyword>
<keyword evidence="3" id="KW-0479">Metal-binding</keyword>
<keyword evidence="6" id="KW-0472">Membrane</keyword>
<evidence type="ECO:0000313" key="8">
    <source>
        <dbReference type="EMBL" id="MDE1514231.1"/>
    </source>
</evidence>
<evidence type="ECO:0000256" key="5">
    <source>
        <dbReference type="ARBA" id="ARBA00022842"/>
    </source>
</evidence>
<feature type="transmembrane region" description="Helical" evidence="6">
    <location>
        <begin position="316"/>
        <end position="333"/>
    </location>
</feature>
<dbReference type="PANTHER" id="PTHR43758:SF8">
    <property type="entry name" value="8-OXO-DGTP DIPHOSPHATASE YTKD-RELATED"/>
    <property type="match status" value="1"/>
</dbReference>
<evidence type="ECO:0000256" key="1">
    <source>
        <dbReference type="ARBA" id="ARBA00001946"/>
    </source>
</evidence>
<dbReference type="GO" id="GO:0016787">
    <property type="term" value="F:hydrolase activity"/>
    <property type="evidence" value="ECO:0007669"/>
    <property type="project" value="UniProtKB-KW"/>
</dbReference>
<dbReference type="InterPro" id="IPR015797">
    <property type="entry name" value="NUDIX_hydrolase-like_dom_sf"/>
</dbReference>
<feature type="domain" description="Nudix hydrolase" evidence="7">
    <location>
        <begin position="32"/>
        <end position="181"/>
    </location>
</feature>
<evidence type="ECO:0000313" key="9">
    <source>
        <dbReference type="Proteomes" id="UP001216189"/>
    </source>
</evidence>
<feature type="transmembrane region" description="Helical" evidence="6">
    <location>
        <begin position="393"/>
        <end position="410"/>
    </location>
</feature>
<feature type="transmembrane region" description="Helical" evidence="6">
    <location>
        <begin position="446"/>
        <end position="469"/>
    </location>
</feature>
<dbReference type="EMBL" id="JARBFT010000003">
    <property type="protein sequence ID" value="MDE1514231.1"/>
    <property type="molecule type" value="Genomic_DNA"/>
</dbReference>
<accession>A0ABT5UYP8</accession>
<keyword evidence="6" id="KW-0812">Transmembrane</keyword>
<dbReference type="Gene3D" id="3.90.79.10">
    <property type="entry name" value="Nucleoside Triphosphate Pyrophosphohydrolase"/>
    <property type="match status" value="1"/>
</dbReference>
<dbReference type="CDD" id="cd02883">
    <property type="entry name" value="NUDIX_Hydrolase"/>
    <property type="match status" value="1"/>
</dbReference>
<protein>
    <submittedName>
        <fullName evidence="8">Bifunctional NUDIX hydrolase/phosphatase PAP2 family protein</fullName>
    </submittedName>
</protein>
<evidence type="ECO:0000256" key="6">
    <source>
        <dbReference type="SAM" id="Phobius"/>
    </source>
</evidence>
<comment type="cofactor">
    <cofactor evidence="1">
        <name>Mg(2+)</name>
        <dbReference type="ChEBI" id="CHEBI:18420"/>
    </cofactor>
</comment>
<keyword evidence="6" id="KW-1133">Transmembrane helix</keyword>
<feature type="transmembrane region" description="Helical" evidence="6">
    <location>
        <begin position="210"/>
        <end position="234"/>
    </location>
</feature>
<comment type="caution">
    <text evidence="8">The sequence shown here is derived from an EMBL/GenBank/DDBJ whole genome shotgun (WGS) entry which is preliminary data.</text>
</comment>
<feature type="transmembrane region" description="Helical" evidence="6">
    <location>
        <begin position="366"/>
        <end position="387"/>
    </location>
</feature>
<dbReference type="SUPFAM" id="SSF55811">
    <property type="entry name" value="Nudix"/>
    <property type="match status" value="1"/>
</dbReference>
<keyword evidence="5" id="KW-0460">Magnesium</keyword>
<dbReference type="CDD" id="cd01610">
    <property type="entry name" value="PAP2_like"/>
    <property type="match status" value="1"/>
</dbReference>
<feature type="transmembrane region" description="Helical" evidence="6">
    <location>
        <begin position="284"/>
        <end position="304"/>
    </location>
</feature>
<dbReference type="Proteomes" id="UP001216189">
    <property type="component" value="Unassembled WGS sequence"/>
</dbReference>
<reference evidence="8 9" key="1">
    <citation type="submission" date="2023-02" db="EMBL/GenBank/DDBJ databases">
        <title>Vibrio intestini sp. nov., a close relative of Vibrio cholerae isolated from the intestine of Healthy Culter dabryi.</title>
        <authorList>
            <person name="Wu N."/>
        </authorList>
    </citation>
    <scope>NUCLEOTIDE SEQUENCE [LARGE SCALE GENOMIC DNA]</scope>
    <source>
        <strain evidence="8 9">DSL-7</strain>
    </source>
</reference>
<evidence type="ECO:0000256" key="3">
    <source>
        <dbReference type="ARBA" id="ARBA00022723"/>
    </source>
</evidence>
<dbReference type="PROSITE" id="PS51462">
    <property type="entry name" value="NUDIX"/>
    <property type="match status" value="1"/>
</dbReference>
<sequence>MLAHVRVLLLVLVVFLSIGAPDWVQANQGDSAAYRGALCLIRADNKLVLTKEVLTGKLSLPGGTIEAGETPPMAAQRETWQETGMVVSVERLLGQTATALVYECVSESQIIAYSYQNALGGNELPIWFAPDYGVETVSAMLINPRHIKPEQYRYTQQWAAIVDFAKQAEDQAVDYVVELSRAAPRFQQVELEWLNHLQHALSWLQNSMPWLPNLILTGMLFSLPVISLVLLPLVYWQLGKAYCYKILFAMSVTSLLCLVAQQGFALVKPHVYQPGLELFPSHGFSFPNLPIALWSCFGVLLWHAREELTLRWVMRLWGAIFAWLALASFYSASAFVSDIAIGALFGGLVAWHIIRLDLKPEVNVRALLSTQPIWWGLAIGCAMLLVIWPQPIFTQWLAVLVTISGVVTWLKPAPSVLSLRDALLMIVSLLVVNQGISSAIEPFSYSGLYTLIGATLRYPLLILLFVGLLRLRSKSDLVTDTSN</sequence>
<proteinExistence type="inferred from homology"/>
<dbReference type="RefSeq" id="WP_274721936.1">
    <property type="nucleotide sequence ID" value="NZ_JARBFT010000003.1"/>
</dbReference>
<dbReference type="InterPro" id="IPR000086">
    <property type="entry name" value="NUDIX_hydrolase_dom"/>
</dbReference>
<feature type="transmembrane region" description="Helical" evidence="6">
    <location>
        <begin position="422"/>
        <end position="440"/>
    </location>
</feature>